<feature type="compositionally biased region" description="Basic and acidic residues" evidence="1">
    <location>
        <begin position="1010"/>
        <end position="1024"/>
    </location>
</feature>
<feature type="region of interest" description="Disordered" evidence="1">
    <location>
        <begin position="2198"/>
        <end position="2282"/>
    </location>
</feature>
<protein>
    <submittedName>
        <fullName evidence="2">Uncharacterized protein</fullName>
    </submittedName>
</protein>
<feature type="region of interest" description="Disordered" evidence="1">
    <location>
        <begin position="1"/>
        <end position="55"/>
    </location>
</feature>
<feature type="compositionally biased region" description="Basic and acidic residues" evidence="1">
    <location>
        <begin position="306"/>
        <end position="317"/>
    </location>
</feature>
<evidence type="ECO:0000313" key="2">
    <source>
        <dbReference type="EMBL" id="CAJ1965197.1"/>
    </source>
</evidence>
<evidence type="ECO:0000256" key="1">
    <source>
        <dbReference type="SAM" id="MobiDB-lite"/>
    </source>
</evidence>
<feature type="region of interest" description="Disordered" evidence="1">
    <location>
        <begin position="595"/>
        <end position="618"/>
    </location>
</feature>
<organism evidence="2 3">
    <name type="scientific">Cylindrotheca closterium</name>
    <dbReference type="NCBI Taxonomy" id="2856"/>
    <lineage>
        <taxon>Eukaryota</taxon>
        <taxon>Sar</taxon>
        <taxon>Stramenopiles</taxon>
        <taxon>Ochrophyta</taxon>
        <taxon>Bacillariophyta</taxon>
        <taxon>Bacillariophyceae</taxon>
        <taxon>Bacillariophycidae</taxon>
        <taxon>Bacillariales</taxon>
        <taxon>Bacillariaceae</taxon>
        <taxon>Cylindrotheca</taxon>
    </lineage>
</organism>
<feature type="region of interest" description="Disordered" evidence="1">
    <location>
        <begin position="2369"/>
        <end position="2410"/>
    </location>
</feature>
<feature type="compositionally biased region" description="Basic and acidic residues" evidence="1">
    <location>
        <begin position="2237"/>
        <end position="2262"/>
    </location>
</feature>
<feature type="compositionally biased region" description="Polar residues" evidence="1">
    <location>
        <begin position="1381"/>
        <end position="1392"/>
    </location>
</feature>
<keyword evidence="3" id="KW-1185">Reference proteome</keyword>
<feature type="compositionally biased region" description="Basic and acidic residues" evidence="1">
    <location>
        <begin position="2007"/>
        <end position="2032"/>
    </location>
</feature>
<feature type="compositionally biased region" description="Low complexity" evidence="1">
    <location>
        <begin position="2202"/>
        <end position="2218"/>
    </location>
</feature>
<feature type="region of interest" description="Disordered" evidence="1">
    <location>
        <begin position="1624"/>
        <end position="1643"/>
    </location>
</feature>
<feature type="compositionally biased region" description="Low complexity" evidence="1">
    <location>
        <begin position="2371"/>
        <end position="2388"/>
    </location>
</feature>
<feature type="compositionally biased region" description="Basic residues" evidence="1">
    <location>
        <begin position="348"/>
        <end position="358"/>
    </location>
</feature>
<feature type="compositionally biased region" description="Polar residues" evidence="1">
    <location>
        <begin position="28"/>
        <end position="55"/>
    </location>
</feature>
<feature type="compositionally biased region" description="Basic residues" evidence="1">
    <location>
        <begin position="605"/>
        <end position="618"/>
    </location>
</feature>
<feature type="compositionally biased region" description="Low complexity" evidence="1">
    <location>
        <begin position="1"/>
        <end position="12"/>
    </location>
</feature>
<feature type="region of interest" description="Disordered" evidence="1">
    <location>
        <begin position="1666"/>
        <end position="1745"/>
    </location>
</feature>
<comment type="caution">
    <text evidence="2">The sequence shown here is derived from an EMBL/GenBank/DDBJ whole genome shotgun (WGS) entry which is preliminary data.</text>
</comment>
<feature type="region of interest" description="Disordered" evidence="1">
    <location>
        <begin position="77"/>
        <end position="112"/>
    </location>
</feature>
<proteinExistence type="predicted"/>
<feature type="compositionally biased region" description="Basic and acidic residues" evidence="1">
    <location>
        <begin position="1812"/>
        <end position="1824"/>
    </location>
</feature>
<feature type="region of interest" description="Disordered" evidence="1">
    <location>
        <begin position="2146"/>
        <end position="2170"/>
    </location>
</feature>
<feature type="region of interest" description="Disordered" evidence="1">
    <location>
        <begin position="1509"/>
        <end position="1556"/>
    </location>
</feature>
<accession>A0AAD2G721</accession>
<evidence type="ECO:0000313" key="3">
    <source>
        <dbReference type="Proteomes" id="UP001295423"/>
    </source>
</evidence>
<feature type="region of interest" description="Disordered" evidence="1">
    <location>
        <begin position="1995"/>
        <end position="2038"/>
    </location>
</feature>
<feature type="compositionally biased region" description="Basic and acidic residues" evidence="1">
    <location>
        <begin position="1471"/>
        <end position="1483"/>
    </location>
</feature>
<reference evidence="2" key="1">
    <citation type="submission" date="2023-08" db="EMBL/GenBank/DDBJ databases">
        <authorList>
            <person name="Audoor S."/>
            <person name="Bilcke G."/>
        </authorList>
    </citation>
    <scope>NUCLEOTIDE SEQUENCE</scope>
</reference>
<dbReference type="Proteomes" id="UP001295423">
    <property type="component" value="Unassembled WGS sequence"/>
</dbReference>
<feature type="region of interest" description="Disordered" evidence="1">
    <location>
        <begin position="1451"/>
        <end position="1483"/>
    </location>
</feature>
<feature type="compositionally biased region" description="Polar residues" evidence="1">
    <location>
        <begin position="1537"/>
        <end position="1556"/>
    </location>
</feature>
<feature type="region of interest" description="Disordered" evidence="1">
    <location>
        <begin position="1381"/>
        <end position="1400"/>
    </location>
</feature>
<dbReference type="EMBL" id="CAKOGP040002202">
    <property type="protein sequence ID" value="CAJ1965197.1"/>
    <property type="molecule type" value="Genomic_DNA"/>
</dbReference>
<feature type="region of interest" description="Disordered" evidence="1">
    <location>
        <begin position="1005"/>
        <end position="1024"/>
    </location>
</feature>
<name>A0AAD2G721_9STRA</name>
<feature type="region of interest" description="Disordered" evidence="1">
    <location>
        <begin position="2337"/>
        <end position="2357"/>
    </location>
</feature>
<feature type="region of interest" description="Disordered" evidence="1">
    <location>
        <begin position="212"/>
        <end position="413"/>
    </location>
</feature>
<feature type="region of interest" description="Disordered" evidence="1">
    <location>
        <begin position="1812"/>
        <end position="1840"/>
    </location>
</feature>
<feature type="compositionally biased region" description="Low complexity" evidence="1">
    <location>
        <begin position="318"/>
        <end position="328"/>
    </location>
</feature>
<gene>
    <name evidence="2" type="ORF">CYCCA115_LOCUS20996</name>
</gene>
<feature type="compositionally biased region" description="Polar residues" evidence="1">
    <location>
        <begin position="1453"/>
        <end position="1470"/>
    </location>
</feature>
<feature type="compositionally biased region" description="Basic and acidic residues" evidence="1">
    <location>
        <begin position="82"/>
        <end position="98"/>
    </location>
</feature>
<feature type="region of interest" description="Disordered" evidence="1">
    <location>
        <begin position="1249"/>
        <end position="1287"/>
    </location>
</feature>
<feature type="compositionally biased region" description="Basic and acidic residues" evidence="1">
    <location>
        <begin position="265"/>
        <end position="294"/>
    </location>
</feature>
<sequence>MRSQQDKPQQQKPRPRNIFQQQRDERSTSSTEKSSLYNYTTDYSSQHTQQTEVRTNLSKPSLFEIAESSGATLAAAAISPFDEDRRGSREHRERSFFEEHDDDNDDLRESPSDELPLNVVEKAIDRVLDATCGNVTDTSGLLVGSLLPQSYLETEGMMLDEDGIIDPIIPNPFEGLRQEVRPVYEPASFPKVSFREVKLDPKKTVASTAMQYPESPRPMIKPKVPNKTSASPTKVKSPIRSMANRVKSVQNKLFRRKNRPSQESNTKKAEYLNDKRASKLDRYTRARAHSDTSDSSRSWVKHHRRPLDCQDSREDTTTKSYSTSTDDYVSATMALHECPSVRDERTNRAQHNRSSRRRMQSDETDTSDPSLPPRLPLHKNRLRNDNPSDEVSGAHHNRTVNVPSTDGSSFGFGGSENPYSSVVKCGSSSNSSSTSVSNDLIPQVSDYILPQGGSRRQTDIKEQISMLLQEQAIQVERIAIIRDRRIQSDPAGLIAVDEIGKRSDPPAVENETTVLRKTIKRRRAVSQPSPHSHYQRMAQFFVPVLFRILSKYQRKSLEFNNETATAVVLRYSSSQEYVLSELVNVAVLLMQQSNSETVKNESKQSSRKHRRKRRRKRSSVLDELCNQISVLDQKLLEITSDTAVNDNAAIEDQEALVDSEETPFIEQIDDWSDDRVPPEVEGLLEETNHVELFAELQTNDPEFKDLVEAAYVITDLSRDEFIDAHHSNSMEGDEDDDMEQELTNLSFVEEIIQSELSQVDSGEGTYQAASLVEGIFETEVSPVSFSEGTYQDKSFVVEIVETDVSPVSSSEGTYQDESFVEEIVEIEVSPITSSEGTDRDESFVEEIVEIEVSPVSSSEGTDQDESFVEEIVEVEVSPVDSSKGIYQGESFVEEIIEIEASPAVSSEMTRQEDSVIVELSSIGPGEGVYLDESVVETTGEAKVSRVASSERDHEEQLVVEAFMNIEASHSYSIEGIHQKDLIVEDTIEREVSKVDAAKRTVTFDIETENQETKDSTPPAVERETRELSKIMCLEAAKESPWENNMFPDDELQLDAIMFPEDEMDMFPDDEMSSIDQLANAATPIAAIPMYTSISRQEQKCDDIWNLIAVPTHTTTSRPKLECGKDWNEKEDDDLNFPDLLSLPSDEREAVTKPSCSYIGPKYISAATKERSSFKGTHVPREVEGTGEQLASGVSLSSRFMTRQKYKNEAISRAAAHIPREKEPDTISIPVDGIPKEREMVSLQPALVIPAGGDQDDTTLESMPSDEASEGISETESVGAGELADTPKQIKRNGVETSVVECIDENPAVELVVAPTSPVLSRLPDSKQTMQQLETTRSCETEESDPICAAVDRKLAEVRQNGIPDPDDEMIMESIGMSLSMNSASKTPKSTASGVVPDPDDDTIMETFLSPSGSFRRNDSKRVDESDANNKIVMETVYLAESEMVTEKLFTVSEEGTTSSSPCNASRQTTATKEKDRKLEESHTLEGQVRAAIVKFNGVGCSTASSHIEAGVGSQDNRPALASSPSHSIKSKRVPRVQSLSKNRSPGKQSKPNGSHSKVNAAALIARFEAATSPKNILGVDPVVLEDEGDMRASAVSTLRALACDTPATNESEDIVIEGFKHSHPNEKDSLEAQSTNECDSPVVKLSSEPRQGAFYDKIPNLLSLSSQSSQPKVSKTGHSGKCGGISNSPSKGESKGESKGGSKINRIRSQFESNVSMKKDRPTDTSPCKKLGYKGVRQNDQTKPSKLHLKLPTNKQLPLHGFVEAASRKDGSKNEPLIDKVKPPVHQQSKNFPFSPLDVEALNESLLQIHREEKDNQRDRLPEHQDDEDTASDNDESTALPIRELQLKEIPSLVSELDVPRVTMFSSGMCNCLGAVEGKSSNGDNSIEQLKKIGRQKKDQAPVQVKVSNLDEFVPNVFSMDGMLDDNMQRTADAAVKALELVLAKGAANAATAAAAITQNESQPSCFKDCMTPMTEGSFNAFSQAVIPKTANTRMLQQGNEYSLTPEDDKSKGKEDTRNDAQLKSTSKETARSPRKKPLHDFLAVTDIHEYDDTDDWARIAIEENNVDDLIESLRSKSSELDPFMNVSFDPSTPMTNRDYVSRKDTPFSPISSDWTGSAGRLGVHPVSVAQRDAWSKRNLLSGTTTFSSEEGSEHYLQPHSQQSEDGGDFDARKVDIDFHFESPASSIRGPYDRMIKKQVQRGRTPTSRTRTATSRTRTATRSRTHTRSIDPLPSGRLEREKGSISTRKREPAAKKYNRTDQHGVVTGKKQERPDYYDFPAPPSLEISELTMSEEGDTALMMKSQDHVKALKSFQERENRVGGSSEWLYDSKRGTRTATAKQGVGVDKEPTSSSSMWCSESLGTMIQDCFPTSQPTTTTKTIKEAPPTEVVATPPERRRKRAPDAPPTGP</sequence>
<feature type="compositionally biased region" description="Polar residues" evidence="1">
    <location>
        <begin position="1707"/>
        <end position="1716"/>
    </location>
</feature>
<feature type="compositionally biased region" description="Acidic residues" evidence="1">
    <location>
        <begin position="1825"/>
        <end position="1836"/>
    </location>
</feature>